<keyword evidence="3" id="KW-0547">Nucleotide-binding</keyword>
<reference evidence="8" key="1">
    <citation type="submission" date="2021-01" db="EMBL/GenBank/DDBJ databases">
        <authorList>
            <person name="Corre E."/>
            <person name="Pelletier E."/>
            <person name="Niang G."/>
            <person name="Scheremetjew M."/>
            <person name="Finn R."/>
            <person name="Kale V."/>
            <person name="Holt S."/>
            <person name="Cochrane G."/>
            <person name="Meng A."/>
            <person name="Brown T."/>
            <person name="Cohen L."/>
        </authorList>
    </citation>
    <scope>NUCLEOTIDE SEQUENCE</scope>
    <source>
        <strain evidence="8">SM1012Den-03</strain>
    </source>
</reference>
<dbReference type="PROSITE" id="PS00113">
    <property type="entry name" value="ADENYLATE_KINASE"/>
    <property type="match status" value="1"/>
</dbReference>
<proteinExistence type="inferred from homology"/>
<evidence type="ECO:0000313" key="8">
    <source>
        <dbReference type="EMBL" id="CAD9625610.1"/>
    </source>
</evidence>
<protein>
    <recommendedName>
        <fullName evidence="9">Adenylate kinase active site lid domain-containing protein</fullName>
    </recommendedName>
</protein>
<organism evidence="8">
    <name type="scientific">Skeletonema marinoi</name>
    <dbReference type="NCBI Taxonomy" id="267567"/>
    <lineage>
        <taxon>Eukaryota</taxon>
        <taxon>Sar</taxon>
        <taxon>Stramenopiles</taxon>
        <taxon>Ochrophyta</taxon>
        <taxon>Bacillariophyta</taxon>
        <taxon>Coscinodiscophyceae</taxon>
        <taxon>Thalassiosirophycidae</taxon>
        <taxon>Thalassiosirales</taxon>
        <taxon>Skeletonemataceae</taxon>
        <taxon>Skeletonema</taxon>
        <taxon>Skeletonema marinoi-dohrnii complex</taxon>
    </lineage>
</organism>
<dbReference type="HAMAP" id="MF_00235">
    <property type="entry name" value="Adenylate_kinase_Adk"/>
    <property type="match status" value="1"/>
</dbReference>
<evidence type="ECO:0000256" key="2">
    <source>
        <dbReference type="ARBA" id="ARBA00022679"/>
    </source>
</evidence>
<evidence type="ECO:0008006" key="9">
    <source>
        <dbReference type="Google" id="ProtNLM"/>
    </source>
</evidence>
<dbReference type="SUPFAM" id="SSF52540">
    <property type="entry name" value="P-loop containing nucleoside triphosphate hydrolases"/>
    <property type="match status" value="1"/>
</dbReference>
<feature type="chain" id="PRO_5036393871" description="Adenylate kinase active site lid domain-containing protein" evidence="6">
    <location>
        <begin position="33"/>
        <end position="286"/>
    </location>
</feature>
<evidence type="ECO:0000313" key="7">
    <source>
        <dbReference type="EMBL" id="CAD9625606.1"/>
    </source>
</evidence>
<dbReference type="InterPro" id="IPR006259">
    <property type="entry name" value="Adenyl_kin_sub"/>
</dbReference>
<dbReference type="Gene3D" id="3.40.50.300">
    <property type="entry name" value="P-loop containing nucleotide triphosphate hydrolases"/>
    <property type="match status" value="1"/>
</dbReference>
<dbReference type="EMBL" id="HBGZ01028622">
    <property type="protein sequence ID" value="CAD9625610.1"/>
    <property type="molecule type" value="Transcribed_RNA"/>
</dbReference>
<dbReference type="InterPro" id="IPR033690">
    <property type="entry name" value="Adenylat_kinase_CS"/>
</dbReference>
<comment type="similarity">
    <text evidence="1 5">Belongs to the adenylate kinase family.</text>
</comment>
<evidence type="ECO:0000256" key="3">
    <source>
        <dbReference type="ARBA" id="ARBA00022741"/>
    </source>
</evidence>
<accession>A0A6U3YEU1</accession>
<dbReference type="InterPro" id="IPR036193">
    <property type="entry name" value="ADK_active_lid_dom_sf"/>
</dbReference>
<sequence>MKTQLHPTSRALPLIHALLLSLVFVLPSLVTCNPAAAAATKSQSFLPSQNKAKIWGIVPKLIDSSIPKHIIVMGGPASGKGTQCQKLADKYGLVHISSGDLLRQAVSSSEGGPTAPHISTIKQCMEAGKLIPDNLMTRLILDRLRSRDCQERGYILDGYPRTLAQAQSLQDAGISPDVFLLLNVRDEDAIKRVIGRRTDSKTGHVYHLEYNPPPNDTEIMKRLIIRSDDTVDSMKVRLKQFRANVASVENWYREIKREVDGSSSPSEVSRDIDATLKQMRKRKQRV</sequence>
<dbReference type="GO" id="GO:0004017">
    <property type="term" value="F:AMP kinase activity"/>
    <property type="evidence" value="ECO:0007669"/>
    <property type="project" value="InterPro"/>
</dbReference>
<evidence type="ECO:0000256" key="4">
    <source>
        <dbReference type="ARBA" id="ARBA00022777"/>
    </source>
</evidence>
<gene>
    <name evidence="7" type="ORF">SMAR0320_LOCUS20357</name>
    <name evidence="8" type="ORF">SMAR0320_LOCUS20358</name>
</gene>
<dbReference type="SUPFAM" id="SSF57774">
    <property type="entry name" value="Microbial and mitochondrial ADK, insert 'zinc finger' domain"/>
    <property type="match status" value="1"/>
</dbReference>
<keyword evidence="6" id="KW-0732">Signal</keyword>
<name>A0A6U3YEU1_9STRA</name>
<dbReference type="CDD" id="cd01428">
    <property type="entry name" value="ADK"/>
    <property type="match status" value="1"/>
</dbReference>
<keyword evidence="4 5" id="KW-0418">Kinase</keyword>
<dbReference type="AlphaFoldDB" id="A0A6U3YEU1"/>
<feature type="signal peptide" evidence="6">
    <location>
        <begin position="1"/>
        <end position="32"/>
    </location>
</feature>
<dbReference type="InterPro" id="IPR027417">
    <property type="entry name" value="P-loop_NTPase"/>
</dbReference>
<evidence type="ECO:0000256" key="6">
    <source>
        <dbReference type="SAM" id="SignalP"/>
    </source>
</evidence>
<keyword evidence="2 5" id="KW-0808">Transferase</keyword>
<dbReference type="GO" id="GO:0005524">
    <property type="term" value="F:ATP binding"/>
    <property type="evidence" value="ECO:0007669"/>
    <property type="project" value="InterPro"/>
</dbReference>
<dbReference type="PRINTS" id="PR00094">
    <property type="entry name" value="ADENYLTKNASE"/>
</dbReference>
<evidence type="ECO:0000256" key="1">
    <source>
        <dbReference type="ARBA" id="ARBA00007220"/>
    </source>
</evidence>
<dbReference type="PANTHER" id="PTHR23359">
    <property type="entry name" value="NUCLEOTIDE KINASE"/>
    <property type="match status" value="1"/>
</dbReference>
<dbReference type="Pfam" id="PF00406">
    <property type="entry name" value="ADK"/>
    <property type="match status" value="1"/>
</dbReference>
<dbReference type="InterPro" id="IPR000850">
    <property type="entry name" value="Adenylat/UMP-CMP_kin"/>
</dbReference>
<dbReference type="NCBIfam" id="TIGR01351">
    <property type="entry name" value="adk"/>
    <property type="match status" value="1"/>
</dbReference>
<evidence type="ECO:0000256" key="5">
    <source>
        <dbReference type="RuleBase" id="RU003330"/>
    </source>
</evidence>
<dbReference type="EMBL" id="HBGZ01028621">
    <property type="protein sequence ID" value="CAD9625606.1"/>
    <property type="molecule type" value="Transcribed_RNA"/>
</dbReference>